<evidence type="ECO:0000313" key="8">
    <source>
        <dbReference type="Proteomes" id="UP000288178"/>
    </source>
</evidence>
<evidence type="ECO:0000256" key="5">
    <source>
        <dbReference type="SAM" id="MobiDB-lite"/>
    </source>
</evidence>
<gene>
    <name evidence="7" type="ORF">ENE75_18295</name>
</gene>
<evidence type="ECO:0000256" key="2">
    <source>
        <dbReference type="ARBA" id="ARBA00022630"/>
    </source>
</evidence>
<proteinExistence type="predicted"/>
<dbReference type="InterPro" id="IPR023753">
    <property type="entry name" value="FAD/NAD-binding_dom"/>
</dbReference>
<dbReference type="SUPFAM" id="SSF51905">
    <property type="entry name" value="FAD/NAD(P)-binding domain"/>
    <property type="match status" value="2"/>
</dbReference>
<dbReference type="InterPro" id="IPR036188">
    <property type="entry name" value="FAD/NAD-bd_sf"/>
</dbReference>
<dbReference type="AlphaFoldDB" id="A0A3S2TL73"/>
<keyword evidence="4" id="KW-0560">Oxidoreductase</keyword>
<keyword evidence="8" id="KW-1185">Reference proteome</keyword>
<evidence type="ECO:0000256" key="3">
    <source>
        <dbReference type="ARBA" id="ARBA00022827"/>
    </source>
</evidence>
<dbReference type="Pfam" id="PF07992">
    <property type="entry name" value="Pyr_redox_2"/>
    <property type="match status" value="1"/>
</dbReference>
<dbReference type="Gene3D" id="3.50.50.100">
    <property type="match status" value="1"/>
</dbReference>
<feature type="domain" description="FAD/NAD(P)-binding" evidence="6">
    <location>
        <begin position="58"/>
        <end position="352"/>
    </location>
</feature>
<evidence type="ECO:0000256" key="1">
    <source>
        <dbReference type="ARBA" id="ARBA00001974"/>
    </source>
</evidence>
<dbReference type="InterPro" id="IPR051169">
    <property type="entry name" value="NADH-Q_oxidoreductase"/>
</dbReference>
<feature type="region of interest" description="Disordered" evidence="5">
    <location>
        <begin position="426"/>
        <end position="446"/>
    </location>
</feature>
<evidence type="ECO:0000256" key="4">
    <source>
        <dbReference type="ARBA" id="ARBA00023002"/>
    </source>
</evidence>
<comment type="cofactor">
    <cofactor evidence="1">
        <name>FAD</name>
        <dbReference type="ChEBI" id="CHEBI:57692"/>
    </cofactor>
</comment>
<keyword evidence="2" id="KW-0285">Flavoprotein</keyword>
<dbReference type="EMBL" id="SACT01000007">
    <property type="protein sequence ID" value="RVT49825.1"/>
    <property type="molecule type" value="Genomic_DNA"/>
</dbReference>
<dbReference type="Proteomes" id="UP000288178">
    <property type="component" value="Unassembled WGS sequence"/>
</dbReference>
<accession>A0A3S2TL73</accession>
<reference evidence="7 8" key="1">
    <citation type="submission" date="2019-01" db="EMBL/GenBank/DDBJ databases">
        <authorList>
            <person name="Chen W.-M."/>
        </authorList>
    </citation>
    <scope>NUCLEOTIDE SEQUENCE [LARGE SCALE GENOMIC DNA]</scope>
    <source>
        <strain evidence="7 8">ICH-3</strain>
    </source>
</reference>
<evidence type="ECO:0000259" key="6">
    <source>
        <dbReference type="Pfam" id="PF07992"/>
    </source>
</evidence>
<keyword evidence="3" id="KW-0274">FAD</keyword>
<comment type="caution">
    <text evidence="7">The sequence shown here is derived from an EMBL/GenBank/DDBJ whole genome shotgun (WGS) entry which is preliminary data.</text>
</comment>
<name>A0A3S2TL73_9BURK</name>
<dbReference type="GO" id="GO:0019646">
    <property type="term" value="P:aerobic electron transport chain"/>
    <property type="evidence" value="ECO:0007669"/>
    <property type="project" value="TreeGrafter"/>
</dbReference>
<protein>
    <submittedName>
        <fullName evidence="7">Pyridine nucleotide-disulfide oxidoreductase</fullName>
    </submittedName>
</protein>
<sequence>MEPRPGHGRYAAPAAGCRGALDRTATSGRRRRAGRPGAPPPALGRARGGTGAHVVKRLVLAGAGHAHALVLRAMAQRRPTAVEVVVVSPEPLAPYSGMVPGWLAGLYTYGDIAVDFPPLARAAGAHWRQGEVQALDPARRRVFLQDGDALDYDLLSLNLGSTLRPPAARHAQMLPLRPLSALHTRVQALLAAWQADRGEQPFVVTAVGGGAAGFEALLALLQRLRQLRPDRVVQGGWLVRGTSVLPGLAPAARRAALRALDRAGVTVQLGSSWCDAVDRSSDVVLWATGAQAHDWQLDPSRRGALAVDDDGFVAIDIHLRSVSHPQIFATGDCASWPGRPLPKAGVHAVRMGPVLTHNLLTACSAGGTFQRHRPQRHFLTLLATGDRRAIAARGRFGAEGAWAWAWKDRIDRRFLARLRASPGVDAPADNAPLVADPVATRTGETT</sequence>
<feature type="region of interest" description="Disordered" evidence="5">
    <location>
        <begin position="24"/>
        <end position="50"/>
    </location>
</feature>
<dbReference type="GO" id="GO:0003955">
    <property type="term" value="F:NAD(P)H dehydrogenase (quinone) activity"/>
    <property type="evidence" value="ECO:0007669"/>
    <property type="project" value="TreeGrafter"/>
</dbReference>
<evidence type="ECO:0000313" key="7">
    <source>
        <dbReference type="EMBL" id="RVT49825.1"/>
    </source>
</evidence>
<dbReference type="PANTHER" id="PTHR42913:SF9">
    <property type="entry name" value="SLR1591 PROTEIN"/>
    <property type="match status" value="1"/>
</dbReference>
<organism evidence="7 8">
    <name type="scientific">Rubrivivax albus</name>
    <dbReference type="NCBI Taxonomy" id="2499835"/>
    <lineage>
        <taxon>Bacteria</taxon>
        <taxon>Pseudomonadati</taxon>
        <taxon>Pseudomonadota</taxon>
        <taxon>Betaproteobacteria</taxon>
        <taxon>Burkholderiales</taxon>
        <taxon>Sphaerotilaceae</taxon>
        <taxon>Rubrivivax</taxon>
    </lineage>
</organism>
<dbReference type="PANTHER" id="PTHR42913">
    <property type="entry name" value="APOPTOSIS-INDUCING FACTOR 1"/>
    <property type="match status" value="1"/>
</dbReference>